<dbReference type="GO" id="GO:0031388">
    <property type="term" value="P:organic acid phosphorylation"/>
    <property type="evidence" value="ECO:0007669"/>
    <property type="project" value="UniProtKB-UniRule"/>
</dbReference>
<accession>A0A0Q2Y2C1</accession>
<evidence type="ECO:0000256" key="3">
    <source>
        <dbReference type="ARBA" id="ARBA00022777"/>
    </source>
</evidence>
<evidence type="ECO:0000256" key="1">
    <source>
        <dbReference type="ARBA" id="ARBA00006284"/>
    </source>
</evidence>
<dbReference type="AlphaFoldDB" id="A0A0Q2Y2C1"/>
<dbReference type="InParanoid" id="A0A0Q2Y2C1"/>
<keyword evidence="6" id="KW-1185">Reference proteome</keyword>
<keyword evidence="3 4" id="KW-0418">Kinase</keyword>
<comment type="similarity">
    <text evidence="1 4">Belongs to the glycerate kinase type-1 family.</text>
</comment>
<keyword evidence="2 4" id="KW-0808">Transferase</keyword>
<dbReference type="RefSeq" id="WP_055465752.1">
    <property type="nucleotide sequence ID" value="NZ_LKHS01000005.1"/>
</dbReference>
<evidence type="ECO:0000256" key="4">
    <source>
        <dbReference type="PIRNR" id="PIRNR006078"/>
    </source>
</evidence>
<evidence type="ECO:0000256" key="2">
    <source>
        <dbReference type="ARBA" id="ARBA00022679"/>
    </source>
</evidence>
<evidence type="ECO:0000313" key="6">
    <source>
        <dbReference type="Proteomes" id="UP000051221"/>
    </source>
</evidence>
<dbReference type="InterPro" id="IPR018193">
    <property type="entry name" value="Glyc_kinase_flavodox-like_fold"/>
</dbReference>
<dbReference type="Gene3D" id="3.40.50.10350">
    <property type="entry name" value="Glycerate kinase, domain 1"/>
    <property type="match status" value="1"/>
</dbReference>
<dbReference type="NCBIfam" id="TIGR00045">
    <property type="entry name" value="glycerate kinase"/>
    <property type="match status" value="1"/>
</dbReference>
<comment type="caution">
    <text evidence="5">The sequence shown here is derived from an EMBL/GenBank/DDBJ whole genome shotgun (WGS) entry which is preliminary data.</text>
</comment>
<dbReference type="EMBL" id="LKHS01000005">
    <property type="protein sequence ID" value="KQH86860.1"/>
    <property type="molecule type" value="Genomic_DNA"/>
</dbReference>
<dbReference type="InterPro" id="IPR018197">
    <property type="entry name" value="Glycerate_kinase_RE-like"/>
</dbReference>
<sequence>MKVVIAPDSFKESLTAKQVSDAIHAGLARVWQDAEFVSVPVADGGEGTVQSLVDATEGHLVHLTVKGPQNKPVDAFYGMLGDGQTAVIEMAAASGLHHVPLAQRDPKLTTSFGTGELIRHALDHGVKRLIIGLGGSATNDAGVGMLAALGGRFLNRDGDSIALTGGGLTELAQIDLKALDPRLNQCEILVASDVNNPLCGPKGASAIFGPQKGATAADVALLDDALKNFGALTQHATGKSVIDAAGAGAAGGMGAALLGYTQAVLKPGIDIVLETVKLAELVEGADLVITGEGRIDSQTVHGKTPMGVAQVAKRFDIPVIALSGCTGDNYQAVYECGIDAVFAAVPRAMTLDDALKESDFNLADLAENVARLWHIARPPRAL</sequence>
<organism evidence="5 6">
    <name type="scientific">Vibrio furnissii</name>
    <dbReference type="NCBI Taxonomy" id="29494"/>
    <lineage>
        <taxon>Bacteria</taxon>
        <taxon>Pseudomonadati</taxon>
        <taxon>Pseudomonadota</taxon>
        <taxon>Gammaproteobacteria</taxon>
        <taxon>Vibrionales</taxon>
        <taxon>Vibrionaceae</taxon>
        <taxon>Vibrio</taxon>
    </lineage>
</organism>
<dbReference type="InterPro" id="IPR036129">
    <property type="entry name" value="Glycerate_kinase_sf"/>
</dbReference>
<dbReference type="FunCoup" id="A0A0Q2Y2C1">
    <property type="interactions" value="279"/>
</dbReference>
<gene>
    <name evidence="5" type="ORF">AMR76_07200</name>
</gene>
<dbReference type="PANTHER" id="PTHR21599">
    <property type="entry name" value="GLYCERATE KINASE"/>
    <property type="match status" value="1"/>
</dbReference>
<dbReference type="GO" id="GO:0008887">
    <property type="term" value="F:glycerate kinase activity"/>
    <property type="evidence" value="ECO:0007669"/>
    <property type="project" value="UniProtKB-UniRule"/>
</dbReference>
<dbReference type="Gene3D" id="3.90.1510.10">
    <property type="entry name" value="Glycerate kinase, domain 2"/>
    <property type="match status" value="1"/>
</dbReference>
<name>A0A0Q2Y2C1_VIBFU</name>
<dbReference type="Proteomes" id="UP000051221">
    <property type="component" value="Unassembled WGS sequence"/>
</dbReference>
<proteinExistence type="inferred from homology"/>
<evidence type="ECO:0000313" key="5">
    <source>
        <dbReference type="EMBL" id="KQH86860.1"/>
    </source>
</evidence>
<reference evidence="5 6" key="1">
    <citation type="submission" date="2015-08" db="EMBL/GenBank/DDBJ databases">
        <title>Antibacterial properties of a collection of Vibrionaceae strains.</title>
        <authorList>
            <person name="Giubergia S."/>
        </authorList>
    </citation>
    <scope>NUCLEOTIDE SEQUENCE [LARGE SCALE GENOMIC DNA]</scope>
    <source>
        <strain evidence="5 6">S0821</strain>
    </source>
</reference>
<dbReference type="InterPro" id="IPR004381">
    <property type="entry name" value="Glycerate_kinase"/>
</dbReference>
<dbReference type="SUPFAM" id="SSF110738">
    <property type="entry name" value="Glycerate kinase I"/>
    <property type="match status" value="1"/>
</dbReference>
<dbReference type="Pfam" id="PF02595">
    <property type="entry name" value="Gly_kinase"/>
    <property type="match status" value="1"/>
</dbReference>
<dbReference type="PIRSF" id="PIRSF006078">
    <property type="entry name" value="GlxK"/>
    <property type="match status" value="1"/>
</dbReference>
<dbReference type="PANTHER" id="PTHR21599:SF0">
    <property type="entry name" value="GLYCERATE KINASE"/>
    <property type="match status" value="1"/>
</dbReference>
<protein>
    <submittedName>
        <fullName evidence="5">Glycerate kinase</fullName>
    </submittedName>
</protein>